<dbReference type="PANTHER" id="PTHR30194">
    <property type="entry name" value="CROSSOVER JUNCTION ENDODEOXYRIBONUCLEASE RUVC"/>
    <property type="match status" value="1"/>
</dbReference>
<evidence type="ECO:0000256" key="11">
    <source>
        <dbReference type="ARBA" id="ARBA00023204"/>
    </source>
</evidence>
<dbReference type="InterPro" id="IPR012337">
    <property type="entry name" value="RNaseH-like_sf"/>
</dbReference>
<dbReference type="GO" id="GO:0003677">
    <property type="term" value="F:DNA binding"/>
    <property type="evidence" value="ECO:0007669"/>
    <property type="project" value="UniProtKB-KW"/>
</dbReference>
<sequence>MPSAKPIRILAFDTSLGRPGIALVEVRNGKASIIDISNVQTTSKQSLIERKAVVYAWAVFFINKHRAKGFDYVVRELFQGRTWKQNYPVFTAWAATEEALGTFRLDFTDDPITPATIKKYVVGNGKADKQEVADAVRRWTGYKGEFASDDESDAVAIALYKAITEGLIE</sequence>
<evidence type="ECO:0000256" key="6">
    <source>
        <dbReference type="ARBA" id="ARBA00022763"/>
    </source>
</evidence>
<dbReference type="GO" id="GO:0046872">
    <property type="term" value="F:metal ion binding"/>
    <property type="evidence" value="ECO:0007669"/>
    <property type="project" value="UniProtKB-KW"/>
</dbReference>
<accession>A0A4R6ZNJ5</accession>
<evidence type="ECO:0000256" key="9">
    <source>
        <dbReference type="ARBA" id="ARBA00023125"/>
    </source>
</evidence>
<protein>
    <submittedName>
        <fullName evidence="12">Holliday junction endonuclease RuvC</fullName>
    </submittedName>
</protein>
<keyword evidence="11" id="KW-0234">DNA repair</keyword>
<keyword evidence="7" id="KW-0378">Hydrolase</keyword>
<dbReference type="InterPro" id="IPR036397">
    <property type="entry name" value="RNaseH_sf"/>
</dbReference>
<keyword evidence="4" id="KW-0479">Metal-binding</keyword>
<keyword evidence="9" id="KW-0238">DNA-binding</keyword>
<dbReference type="PANTHER" id="PTHR30194:SF3">
    <property type="entry name" value="CROSSOVER JUNCTION ENDODEOXYRIBONUCLEASE RUVC"/>
    <property type="match status" value="1"/>
</dbReference>
<keyword evidence="8" id="KW-0460">Magnesium</keyword>
<dbReference type="STRING" id="1265846.PROCOU_16954"/>
<evidence type="ECO:0000313" key="13">
    <source>
        <dbReference type="Proteomes" id="UP000295558"/>
    </source>
</evidence>
<evidence type="ECO:0000256" key="1">
    <source>
        <dbReference type="ARBA" id="ARBA00009518"/>
    </source>
</evidence>
<organism evidence="12 13">
    <name type="scientific">Listeria rocourtiae</name>
    <dbReference type="NCBI Taxonomy" id="647910"/>
    <lineage>
        <taxon>Bacteria</taxon>
        <taxon>Bacillati</taxon>
        <taxon>Bacillota</taxon>
        <taxon>Bacilli</taxon>
        <taxon>Bacillales</taxon>
        <taxon>Listeriaceae</taxon>
        <taxon>Listeria</taxon>
    </lineage>
</organism>
<gene>
    <name evidence="12" type="ORF">DFP96_10326</name>
</gene>
<dbReference type="SUPFAM" id="SSF53098">
    <property type="entry name" value="Ribonuclease H-like"/>
    <property type="match status" value="1"/>
</dbReference>
<proteinExistence type="inferred from homology"/>
<dbReference type="EMBL" id="SNZK01000003">
    <property type="protein sequence ID" value="TDR53932.1"/>
    <property type="molecule type" value="Genomic_DNA"/>
</dbReference>
<comment type="caution">
    <text evidence="12">The sequence shown here is derived from an EMBL/GenBank/DDBJ whole genome shotgun (WGS) entry which is preliminary data.</text>
</comment>
<keyword evidence="5 12" id="KW-0255">Endonuclease</keyword>
<dbReference type="GO" id="GO:0008821">
    <property type="term" value="F:crossover junction DNA endonuclease activity"/>
    <property type="evidence" value="ECO:0007669"/>
    <property type="project" value="InterPro"/>
</dbReference>
<dbReference type="OrthoDB" id="2364044at2"/>
<dbReference type="AlphaFoldDB" id="A0A4R6ZNJ5"/>
<evidence type="ECO:0000256" key="4">
    <source>
        <dbReference type="ARBA" id="ARBA00022723"/>
    </source>
</evidence>
<evidence type="ECO:0000256" key="7">
    <source>
        <dbReference type="ARBA" id="ARBA00022801"/>
    </source>
</evidence>
<dbReference type="Proteomes" id="UP000295558">
    <property type="component" value="Unassembled WGS sequence"/>
</dbReference>
<dbReference type="RefSeq" id="WP_036073982.1">
    <property type="nucleotide sequence ID" value="NZ_SNZK01000003.1"/>
</dbReference>
<keyword evidence="3" id="KW-0540">Nuclease</keyword>
<evidence type="ECO:0000256" key="8">
    <source>
        <dbReference type="ARBA" id="ARBA00022842"/>
    </source>
</evidence>
<dbReference type="Pfam" id="PF02075">
    <property type="entry name" value="RuvC"/>
    <property type="match status" value="1"/>
</dbReference>
<name>A0A4R6ZNJ5_9LIST</name>
<dbReference type="InterPro" id="IPR002176">
    <property type="entry name" value="X-over_junc_endoDNase_RuvC"/>
</dbReference>
<reference evidence="12 13" key="1">
    <citation type="submission" date="2019-03" db="EMBL/GenBank/DDBJ databases">
        <title>Genomic Encyclopedia of Type Strains, Phase III (KMG-III): the genomes of soil and plant-associated and newly described type strains.</title>
        <authorList>
            <person name="Whitman W."/>
        </authorList>
    </citation>
    <scope>NUCLEOTIDE SEQUENCE [LARGE SCALE GENOMIC DNA]</scope>
    <source>
        <strain evidence="12 13">CECT 7972</strain>
    </source>
</reference>
<evidence type="ECO:0000313" key="12">
    <source>
        <dbReference type="EMBL" id="TDR53932.1"/>
    </source>
</evidence>
<evidence type="ECO:0000256" key="3">
    <source>
        <dbReference type="ARBA" id="ARBA00022722"/>
    </source>
</evidence>
<dbReference type="GO" id="GO:0006281">
    <property type="term" value="P:DNA repair"/>
    <property type="evidence" value="ECO:0007669"/>
    <property type="project" value="UniProtKB-KW"/>
</dbReference>
<keyword evidence="6" id="KW-0227">DNA damage</keyword>
<evidence type="ECO:0000256" key="2">
    <source>
        <dbReference type="ARBA" id="ARBA00022490"/>
    </source>
</evidence>
<keyword evidence="10" id="KW-0233">DNA recombination</keyword>
<dbReference type="Gene3D" id="3.30.420.10">
    <property type="entry name" value="Ribonuclease H-like superfamily/Ribonuclease H"/>
    <property type="match status" value="1"/>
</dbReference>
<dbReference type="GO" id="GO:0006310">
    <property type="term" value="P:DNA recombination"/>
    <property type="evidence" value="ECO:0007669"/>
    <property type="project" value="UniProtKB-KW"/>
</dbReference>
<evidence type="ECO:0000256" key="5">
    <source>
        <dbReference type="ARBA" id="ARBA00022759"/>
    </source>
</evidence>
<dbReference type="PRINTS" id="PR00696">
    <property type="entry name" value="RSOLVASERUVC"/>
</dbReference>
<dbReference type="InterPro" id="IPR020563">
    <property type="entry name" value="X-over_junc_endoDNase_Mg_BS"/>
</dbReference>
<comment type="similarity">
    <text evidence="1">Belongs to the RuvC family.</text>
</comment>
<dbReference type="PROSITE" id="PS01321">
    <property type="entry name" value="RUVC"/>
    <property type="match status" value="1"/>
</dbReference>
<keyword evidence="13" id="KW-1185">Reference proteome</keyword>
<evidence type="ECO:0000256" key="10">
    <source>
        <dbReference type="ARBA" id="ARBA00023172"/>
    </source>
</evidence>
<keyword evidence="2" id="KW-0963">Cytoplasm</keyword>